<evidence type="ECO:0000313" key="2">
    <source>
        <dbReference type="EMBL" id="VAX18802.1"/>
    </source>
</evidence>
<gene>
    <name evidence="2" type="ORF">MNBD_NITROSPINAE01-2</name>
</gene>
<accession>A0A3B1BSA1</accession>
<feature type="transmembrane region" description="Helical" evidence="1">
    <location>
        <begin position="216"/>
        <end position="234"/>
    </location>
</feature>
<feature type="transmembrane region" description="Helical" evidence="1">
    <location>
        <begin position="403"/>
        <end position="424"/>
    </location>
</feature>
<name>A0A3B1BSA1_9ZZZZ</name>
<feature type="transmembrane region" description="Helical" evidence="1">
    <location>
        <begin position="430"/>
        <end position="450"/>
    </location>
</feature>
<feature type="transmembrane region" description="Helical" evidence="1">
    <location>
        <begin position="149"/>
        <end position="167"/>
    </location>
</feature>
<feature type="transmembrane region" description="Helical" evidence="1">
    <location>
        <begin position="94"/>
        <end position="117"/>
    </location>
</feature>
<protein>
    <recommendedName>
        <fullName evidence="3">Glycosyltransferase RgtA/B/C/D-like domain-containing protein</fullName>
    </recommendedName>
</protein>
<dbReference type="EMBL" id="UOGC01000080">
    <property type="protein sequence ID" value="VAX18802.1"/>
    <property type="molecule type" value="Genomic_DNA"/>
</dbReference>
<sequence length="495" mass="56135">MKKTVLIFIALCTFHLTISIAMSAIAHSSFMAEYHNGQGLWNFSLDSFNYHRQALDSYEMLSNGEYLKWWNTDFYRHTDYIGLMYFLIYPSPVSFAPINAVAWALSVISIYLISMFLCQKDQRLSGIVAIIFGLWPSNLLHATQLLRDPFFNLGVLLLILGWVAMLNGHRKIVYSFMAAGGIILSETIRAESLWLLLFCSFLATGTIILWKRQAALNALLALGLVGLFYNYPAITAQAGETKSVSENSNDNFDEAEKIEAVKKQLKASLGAEYSPELDKNISTWFVSHHVWDFETRKNRLLVLAGEHKNGLNAFLTKWLKPWKTTSWLPAIIEHQLFSANGYRNGFVVWYLEPGTSLIDSNVIFRSINDVVAYIPRALMIGFCAPFPSHWFSTGKTGGRAIRALGGMEMFAWYILMAGFVIFLINSPVPVYIKTWLIIFMIIMILPLGLFVPNLGTLFRMRFIYMAPILIGGGYGIMTLLKTYIFKDTKPAHTYD</sequence>
<evidence type="ECO:0008006" key="3">
    <source>
        <dbReference type="Google" id="ProtNLM"/>
    </source>
</evidence>
<keyword evidence="1" id="KW-0472">Membrane</keyword>
<keyword evidence="1" id="KW-0812">Transmembrane</keyword>
<dbReference type="AlphaFoldDB" id="A0A3B1BSA1"/>
<proteinExistence type="predicted"/>
<feature type="transmembrane region" description="Helical" evidence="1">
    <location>
        <begin position="462"/>
        <end position="485"/>
    </location>
</feature>
<feature type="transmembrane region" description="Helical" evidence="1">
    <location>
        <begin position="193"/>
        <end position="210"/>
    </location>
</feature>
<reference evidence="2" key="1">
    <citation type="submission" date="2018-06" db="EMBL/GenBank/DDBJ databases">
        <authorList>
            <person name="Zhirakovskaya E."/>
        </authorList>
    </citation>
    <scope>NUCLEOTIDE SEQUENCE</scope>
</reference>
<evidence type="ECO:0000256" key="1">
    <source>
        <dbReference type="SAM" id="Phobius"/>
    </source>
</evidence>
<feature type="transmembrane region" description="Helical" evidence="1">
    <location>
        <begin position="124"/>
        <end position="143"/>
    </location>
</feature>
<keyword evidence="1" id="KW-1133">Transmembrane helix</keyword>
<organism evidence="2">
    <name type="scientific">hydrothermal vent metagenome</name>
    <dbReference type="NCBI Taxonomy" id="652676"/>
    <lineage>
        <taxon>unclassified sequences</taxon>
        <taxon>metagenomes</taxon>
        <taxon>ecological metagenomes</taxon>
    </lineage>
</organism>